<evidence type="ECO:0000256" key="1">
    <source>
        <dbReference type="SAM" id="MobiDB-lite"/>
    </source>
</evidence>
<evidence type="ECO:0008006" key="6">
    <source>
        <dbReference type="Google" id="ProtNLM"/>
    </source>
</evidence>
<protein>
    <recommendedName>
        <fullName evidence="6">Mid2 domain-containing protein</fullName>
    </recommendedName>
</protein>
<accession>A0A427YMW2</accession>
<proteinExistence type="predicted"/>
<dbReference type="PANTHER" id="PTHR16861">
    <property type="entry name" value="GLYCOPROTEIN 38"/>
    <property type="match status" value="1"/>
</dbReference>
<feature type="region of interest" description="Disordered" evidence="1">
    <location>
        <begin position="448"/>
        <end position="528"/>
    </location>
</feature>
<feature type="signal peptide" evidence="3">
    <location>
        <begin position="1"/>
        <end position="20"/>
    </location>
</feature>
<dbReference type="AlphaFoldDB" id="A0A427YMW2"/>
<name>A0A427YMW2_9TREE</name>
<keyword evidence="3" id="KW-0732">Signal</keyword>
<feature type="region of interest" description="Disordered" evidence="1">
    <location>
        <begin position="276"/>
        <end position="314"/>
    </location>
</feature>
<dbReference type="CDD" id="cd12087">
    <property type="entry name" value="TM_EGFR-like"/>
    <property type="match status" value="1"/>
</dbReference>
<keyword evidence="2" id="KW-0812">Transmembrane</keyword>
<evidence type="ECO:0000256" key="2">
    <source>
        <dbReference type="SAM" id="Phobius"/>
    </source>
</evidence>
<dbReference type="Proteomes" id="UP000279259">
    <property type="component" value="Unassembled WGS sequence"/>
</dbReference>
<evidence type="ECO:0000313" key="4">
    <source>
        <dbReference type="EMBL" id="RSH92462.1"/>
    </source>
</evidence>
<feature type="chain" id="PRO_5019350596" description="Mid2 domain-containing protein" evidence="3">
    <location>
        <begin position="21"/>
        <end position="528"/>
    </location>
</feature>
<keyword evidence="5" id="KW-1185">Reference proteome</keyword>
<evidence type="ECO:0000256" key="3">
    <source>
        <dbReference type="SAM" id="SignalP"/>
    </source>
</evidence>
<dbReference type="STRING" id="1890683.A0A427YMW2"/>
<feature type="compositionally biased region" description="Low complexity" evidence="1">
    <location>
        <begin position="276"/>
        <end position="312"/>
    </location>
</feature>
<organism evidence="4 5">
    <name type="scientific">Saitozyma podzolica</name>
    <dbReference type="NCBI Taxonomy" id="1890683"/>
    <lineage>
        <taxon>Eukaryota</taxon>
        <taxon>Fungi</taxon>
        <taxon>Dikarya</taxon>
        <taxon>Basidiomycota</taxon>
        <taxon>Agaricomycotina</taxon>
        <taxon>Tremellomycetes</taxon>
        <taxon>Tremellales</taxon>
        <taxon>Trimorphomycetaceae</taxon>
        <taxon>Saitozyma</taxon>
    </lineage>
</organism>
<feature type="compositionally biased region" description="Low complexity" evidence="1">
    <location>
        <begin position="468"/>
        <end position="478"/>
    </location>
</feature>
<comment type="caution">
    <text evidence="4">The sequence shown here is derived from an EMBL/GenBank/DDBJ whole genome shotgun (WGS) entry which is preliminary data.</text>
</comment>
<feature type="transmembrane region" description="Helical" evidence="2">
    <location>
        <begin position="321"/>
        <end position="344"/>
    </location>
</feature>
<gene>
    <name evidence="4" type="ORF">EHS25_008878</name>
</gene>
<dbReference type="EMBL" id="RSCD01000006">
    <property type="protein sequence ID" value="RSH92462.1"/>
    <property type="molecule type" value="Genomic_DNA"/>
</dbReference>
<keyword evidence="2" id="KW-1133">Transmembrane helix</keyword>
<reference evidence="4 5" key="1">
    <citation type="submission" date="2018-11" db="EMBL/GenBank/DDBJ databases">
        <title>Genome sequence of Saitozyma podzolica DSM 27192.</title>
        <authorList>
            <person name="Aliyu H."/>
            <person name="Gorte O."/>
            <person name="Ochsenreither K."/>
        </authorList>
    </citation>
    <scope>NUCLEOTIDE SEQUENCE [LARGE SCALE GENOMIC DNA]</scope>
    <source>
        <strain evidence="4 5">DSM 27192</strain>
    </source>
</reference>
<evidence type="ECO:0000313" key="5">
    <source>
        <dbReference type="Proteomes" id="UP000279259"/>
    </source>
</evidence>
<sequence>MKTATLAVVALLVATLPAMGLDFTWPSSTSACRVSAMPVEYRLILERIVVDQKEDLQYDTYWRNTTFQIHVDLARFATPVLQSDRAGWSMVQSSMGGFPMLRRMQIEMQMAPGTFYAAMIADGTGLWGAGGASPLQEVQTGPQGCYEGNSNTSLKVFSFNVSGSTAECDNLRLSWQNPAINGPYWLNVIPLDGTYTPWGIQMSTTNNYYDFQVNMSAGTYFTVMLSNQDYAGGGGVGGLYQVTNNTSSATGCAEQTRNLANQYTLPSGISVQSVSPLSSAAPSSSTSSGPPSAGSSSPTTSPAAASTSAASTSGGGLTTGAIVGIAVGVVLGVAAICIVAFLVVRRRRRAQHDSSPTTERLDLVEDPDPTLEPFMSQVSDWENNNGPGTPHVTQNASWTQPHPNPRQVSASSATPLVAETHTPAFATPRLSPEGHLEKAAFRPQAEDGRGYFSATSGGHPAGVGGSRSGSSGMAGARQGDSEVDSPPAPFRHTDGGLMEEGIPPELQEELPPQYGEVPRSSPRRTGGE</sequence>
<feature type="region of interest" description="Disordered" evidence="1">
    <location>
        <begin position="348"/>
        <end position="409"/>
    </location>
</feature>
<feature type="compositionally biased region" description="Low complexity" evidence="1">
    <location>
        <begin position="499"/>
        <end position="516"/>
    </location>
</feature>
<feature type="compositionally biased region" description="Polar residues" evidence="1">
    <location>
        <begin position="376"/>
        <end position="409"/>
    </location>
</feature>
<dbReference type="PANTHER" id="PTHR16861:SF4">
    <property type="entry name" value="SH3 DOMAIN PROTEIN (AFU_ORTHOLOGUE AFUA_1G13610)"/>
    <property type="match status" value="1"/>
</dbReference>
<keyword evidence="2" id="KW-0472">Membrane</keyword>